<feature type="chain" id="PRO_5029599342" description="Lipoprotein" evidence="1">
    <location>
        <begin position="21"/>
        <end position="203"/>
    </location>
</feature>
<reference evidence="2 3" key="1">
    <citation type="submission" date="2020-05" db="EMBL/GenBank/DDBJ databases">
        <title>Draft genome sequence of Desulfovibrio sp. strain HN2T.</title>
        <authorList>
            <person name="Ueno A."/>
            <person name="Tamazawa S."/>
            <person name="Tamamura S."/>
            <person name="Murakami T."/>
            <person name="Kiyama T."/>
            <person name="Inomata H."/>
            <person name="Amano Y."/>
            <person name="Miyakawa K."/>
            <person name="Tamaki H."/>
            <person name="Naganuma T."/>
            <person name="Kaneko K."/>
        </authorList>
    </citation>
    <scope>NUCLEOTIDE SEQUENCE [LARGE SCALE GENOMIC DNA]</scope>
    <source>
        <strain evidence="2 3">HN2</strain>
    </source>
</reference>
<comment type="caution">
    <text evidence="2">The sequence shown here is derived from an EMBL/GenBank/DDBJ whole genome shotgun (WGS) entry which is preliminary data.</text>
</comment>
<keyword evidence="3" id="KW-1185">Reference proteome</keyword>
<gene>
    <name evidence="2" type="ORF">DSM101010T_36680</name>
</gene>
<organism evidence="2 3">
    <name type="scientific">Desulfovibrio subterraneus</name>
    <dbReference type="NCBI Taxonomy" id="2718620"/>
    <lineage>
        <taxon>Bacteria</taxon>
        <taxon>Pseudomonadati</taxon>
        <taxon>Thermodesulfobacteriota</taxon>
        <taxon>Desulfovibrionia</taxon>
        <taxon>Desulfovibrionales</taxon>
        <taxon>Desulfovibrionaceae</taxon>
        <taxon>Desulfovibrio</taxon>
    </lineage>
</organism>
<name>A0A7J0BNL2_9BACT</name>
<dbReference type="PROSITE" id="PS51257">
    <property type="entry name" value="PROKAR_LIPOPROTEIN"/>
    <property type="match status" value="1"/>
</dbReference>
<accession>A0A7J0BNL2</accession>
<evidence type="ECO:0008006" key="4">
    <source>
        <dbReference type="Google" id="ProtNLM"/>
    </source>
</evidence>
<evidence type="ECO:0000256" key="1">
    <source>
        <dbReference type="SAM" id="SignalP"/>
    </source>
</evidence>
<sequence length="203" mass="23149">MRYFRYVLLAALAMFLCACARNPLGMTDDEWQGLSSEQQMVAREKQAQLDIEQQKLDEERRARVAAAEAAKREEQHRNDLAAGMILEIVPQTPICLGGSRCGGIDSRVILPLKALASVDYIQFLADDNIGDKHDAVAHFYADDQLAERVDIKKIRQWHEVFIGKTARNIVIRPEGDDELRIYHIKVFGQKHDCGNEQFIIIRK</sequence>
<dbReference type="RefSeq" id="WP_174406910.1">
    <property type="nucleotide sequence ID" value="NZ_BLVO01000016.1"/>
</dbReference>
<dbReference type="EMBL" id="BLVO01000016">
    <property type="protein sequence ID" value="GFM35303.1"/>
    <property type="molecule type" value="Genomic_DNA"/>
</dbReference>
<evidence type="ECO:0000313" key="2">
    <source>
        <dbReference type="EMBL" id="GFM35303.1"/>
    </source>
</evidence>
<dbReference type="Proteomes" id="UP000503840">
    <property type="component" value="Unassembled WGS sequence"/>
</dbReference>
<feature type="signal peptide" evidence="1">
    <location>
        <begin position="1"/>
        <end position="20"/>
    </location>
</feature>
<dbReference type="AlphaFoldDB" id="A0A7J0BNL2"/>
<protein>
    <recommendedName>
        <fullName evidence="4">Lipoprotein</fullName>
    </recommendedName>
</protein>
<evidence type="ECO:0000313" key="3">
    <source>
        <dbReference type="Proteomes" id="UP000503840"/>
    </source>
</evidence>
<keyword evidence="1" id="KW-0732">Signal</keyword>
<proteinExistence type="predicted"/>